<feature type="active site" description="Proton acceptor; via carboxylate" evidence="4">
    <location>
        <position position="403"/>
    </location>
</feature>
<gene>
    <name evidence="6" type="ORF">GCM10010171_41260</name>
</gene>
<feature type="active site" description="Proton donor" evidence="4">
    <location>
        <position position="123"/>
    </location>
</feature>
<dbReference type="Gene3D" id="3.40.630.30">
    <property type="match status" value="2"/>
</dbReference>
<keyword evidence="7" id="KW-1185">Reference proteome</keyword>
<proteinExistence type="inferred from homology"/>
<dbReference type="PANTHER" id="PTHR37817:SF1">
    <property type="entry name" value="N-ACETYLTRANSFERASE EIS"/>
    <property type="match status" value="1"/>
</dbReference>
<dbReference type="AlphaFoldDB" id="A0A918LFC9"/>
<sequence length="403" mass="43552">MHPMRVLTDEDMSAYVDLVISAFLSTDSAEDIGARMRIVLADSRQVGVFDDDRLVGAMSVGERRLTLPEGTAVPFAAVTYVVVAADQRRRGVLTGMMRAQLAEIHDAGGPAVAALWASEAGIYQRFGFGPATSQIEYAITAKTAFRPGIDLGADRVRELPAEQALPHVRALYDEYAAQRAGALSRDDAIWQDWLHDPEAMRRGQSRLRWAVHPRGYALFRAKPRYNDRGAAGEITVEELTALTPQAHAALLRYALDMDLAGEISLSAGMDDPLPLMLADARAAVGKVQDGLYIRLVDVDRALAQRRYSAPVDVVIEVTDDLCPWNAGRVRLAVDDQGVPTVTRTGDPADLAASSTELGAAYLGGTRLTRLADAGRVVERSPGAVSALSTALSADREPRCLEVF</sequence>
<dbReference type="SUPFAM" id="SSF55729">
    <property type="entry name" value="Acyl-CoA N-acyltransferases (Nat)"/>
    <property type="match status" value="1"/>
</dbReference>
<accession>A0A918LFC9</accession>
<dbReference type="InterPro" id="IPR022902">
    <property type="entry name" value="NAcTrfase_Eis"/>
</dbReference>
<keyword evidence="2 4" id="KW-0808">Transferase</keyword>
<comment type="similarity">
    <text evidence="1 4">Belongs to the acetyltransferase Eis family.</text>
</comment>
<dbReference type="InterPro" id="IPR041380">
    <property type="entry name" value="Acetyltransf_17"/>
</dbReference>
<dbReference type="Proteomes" id="UP000660680">
    <property type="component" value="Unassembled WGS sequence"/>
</dbReference>
<dbReference type="EMBL" id="BMRB01000003">
    <property type="protein sequence ID" value="GGS42208.1"/>
    <property type="molecule type" value="Genomic_DNA"/>
</dbReference>
<feature type="binding site" evidence="4">
    <location>
        <begin position="118"/>
        <end position="119"/>
    </location>
    <ligand>
        <name>acetyl-CoA</name>
        <dbReference type="ChEBI" id="CHEBI:57288"/>
    </ligand>
</feature>
<dbReference type="Pfam" id="PF13527">
    <property type="entry name" value="Acetyltransf_9"/>
    <property type="match status" value="1"/>
</dbReference>
<feature type="binding site" evidence="4">
    <location>
        <begin position="81"/>
        <end position="83"/>
    </location>
    <ligand>
        <name>acetyl-CoA</name>
        <dbReference type="ChEBI" id="CHEBI:57288"/>
    </ligand>
</feature>
<reference evidence="6" key="1">
    <citation type="journal article" date="2014" name="Int. J. Syst. Evol. Microbiol.">
        <title>Complete genome sequence of Corynebacterium casei LMG S-19264T (=DSM 44701T), isolated from a smear-ripened cheese.</title>
        <authorList>
            <consortium name="US DOE Joint Genome Institute (JGI-PGF)"/>
            <person name="Walter F."/>
            <person name="Albersmeier A."/>
            <person name="Kalinowski J."/>
            <person name="Ruckert C."/>
        </authorList>
    </citation>
    <scope>NUCLEOTIDE SEQUENCE</scope>
    <source>
        <strain evidence="6">JCM 3276</strain>
    </source>
</reference>
<dbReference type="InterPro" id="IPR051554">
    <property type="entry name" value="Acetyltransferase_Eis"/>
</dbReference>
<organism evidence="6 7">
    <name type="scientific">Actinokineospora fastidiosa</name>
    <dbReference type="NCBI Taxonomy" id="1816"/>
    <lineage>
        <taxon>Bacteria</taxon>
        <taxon>Bacillati</taxon>
        <taxon>Actinomycetota</taxon>
        <taxon>Actinomycetes</taxon>
        <taxon>Pseudonocardiales</taxon>
        <taxon>Pseudonocardiaceae</taxon>
        <taxon>Actinokineospora</taxon>
    </lineage>
</organism>
<dbReference type="Pfam" id="PF17668">
    <property type="entry name" value="Acetyltransf_17"/>
    <property type="match status" value="1"/>
</dbReference>
<dbReference type="GO" id="GO:0030649">
    <property type="term" value="P:aminoglycoside antibiotic catabolic process"/>
    <property type="evidence" value="ECO:0007669"/>
    <property type="project" value="TreeGrafter"/>
</dbReference>
<dbReference type="GO" id="GO:0034069">
    <property type="term" value="F:aminoglycoside N-acetyltransferase activity"/>
    <property type="evidence" value="ECO:0007669"/>
    <property type="project" value="TreeGrafter"/>
</dbReference>
<evidence type="ECO:0000256" key="1">
    <source>
        <dbReference type="ARBA" id="ARBA00009213"/>
    </source>
</evidence>
<dbReference type="PANTHER" id="PTHR37817">
    <property type="entry name" value="N-ACETYLTRANSFERASE EIS"/>
    <property type="match status" value="1"/>
</dbReference>
<keyword evidence="3 4" id="KW-0012">Acyltransferase</keyword>
<evidence type="ECO:0000256" key="4">
    <source>
        <dbReference type="HAMAP-Rule" id="MF_01812"/>
    </source>
</evidence>
<dbReference type="Gene3D" id="3.30.1050.10">
    <property type="entry name" value="SCP2 sterol-binding domain"/>
    <property type="match status" value="1"/>
</dbReference>
<comment type="caution">
    <text evidence="6">The sequence shown here is derived from an EMBL/GenBank/DDBJ whole genome shotgun (WGS) entry which is preliminary data.</text>
</comment>
<evidence type="ECO:0000313" key="6">
    <source>
        <dbReference type="EMBL" id="GGS42208.1"/>
    </source>
</evidence>
<protein>
    <submittedName>
        <fullName evidence="6">UPF0256 protein</fullName>
    </submittedName>
</protein>
<reference evidence="6" key="2">
    <citation type="submission" date="2020-09" db="EMBL/GenBank/DDBJ databases">
        <authorList>
            <person name="Sun Q."/>
            <person name="Ohkuma M."/>
        </authorList>
    </citation>
    <scope>NUCLEOTIDE SEQUENCE</scope>
    <source>
        <strain evidence="6">JCM 3276</strain>
    </source>
</reference>
<feature type="domain" description="N-acetyltransferase" evidence="5">
    <location>
        <begin position="2"/>
        <end position="152"/>
    </location>
</feature>
<dbReference type="HAMAP" id="MF_01812">
    <property type="entry name" value="Eis"/>
    <property type="match status" value="1"/>
</dbReference>
<evidence type="ECO:0000256" key="3">
    <source>
        <dbReference type="ARBA" id="ARBA00023315"/>
    </source>
</evidence>
<feature type="binding site" evidence="4">
    <location>
        <begin position="89"/>
        <end position="94"/>
    </location>
    <ligand>
        <name>acetyl-CoA</name>
        <dbReference type="ChEBI" id="CHEBI:57288"/>
    </ligand>
</feature>
<evidence type="ECO:0000256" key="2">
    <source>
        <dbReference type="ARBA" id="ARBA00022679"/>
    </source>
</evidence>
<evidence type="ECO:0000313" key="7">
    <source>
        <dbReference type="Proteomes" id="UP000660680"/>
    </source>
</evidence>
<dbReference type="SUPFAM" id="SSF55718">
    <property type="entry name" value="SCP-like"/>
    <property type="match status" value="1"/>
</dbReference>
<evidence type="ECO:0000259" key="5">
    <source>
        <dbReference type="PROSITE" id="PS51186"/>
    </source>
</evidence>
<comment type="subunit">
    <text evidence="4">Homohexamer; trimer of dimers.</text>
</comment>
<dbReference type="NCBIfam" id="NF002367">
    <property type="entry name" value="PRK01346.1-4"/>
    <property type="match status" value="1"/>
</dbReference>
<dbReference type="InterPro" id="IPR036527">
    <property type="entry name" value="SCP2_sterol-bd_dom_sf"/>
</dbReference>
<dbReference type="InterPro" id="IPR000182">
    <property type="entry name" value="GNAT_dom"/>
</dbReference>
<dbReference type="Pfam" id="PF13530">
    <property type="entry name" value="SCP2_2"/>
    <property type="match status" value="1"/>
</dbReference>
<dbReference type="InterPro" id="IPR025559">
    <property type="entry name" value="Eis_dom"/>
</dbReference>
<dbReference type="InterPro" id="IPR016181">
    <property type="entry name" value="Acyl_CoA_acyltransferase"/>
</dbReference>
<name>A0A918LFC9_9PSEU</name>
<dbReference type="PROSITE" id="PS51186">
    <property type="entry name" value="GNAT"/>
    <property type="match status" value="1"/>
</dbReference>